<dbReference type="GeneID" id="99718829"/>
<name>A0AA34WIC1_CHLPE</name>
<evidence type="ECO:0000256" key="7">
    <source>
        <dbReference type="RuleBase" id="RU363032"/>
    </source>
</evidence>
<dbReference type="GO" id="GO:0048473">
    <property type="term" value="P:D-methionine transmembrane transport"/>
    <property type="evidence" value="ECO:0007669"/>
    <property type="project" value="TreeGrafter"/>
</dbReference>
<dbReference type="Proteomes" id="UP000008305">
    <property type="component" value="Chromosome"/>
</dbReference>
<dbReference type="PANTHER" id="PTHR30450">
    <property type="entry name" value="ABC TRANSPORTER PERMEASE"/>
    <property type="match status" value="1"/>
</dbReference>
<evidence type="ECO:0000313" key="10">
    <source>
        <dbReference type="Proteomes" id="UP000008305"/>
    </source>
</evidence>
<dbReference type="InterPro" id="IPR051322">
    <property type="entry name" value="AA_ABC_Transporter_Permease"/>
</dbReference>
<dbReference type="Gene3D" id="1.10.3720.10">
    <property type="entry name" value="MetI-like"/>
    <property type="match status" value="1"/>
</dbReference>
<comment type="subcellular location">
    <subcellularLocation>
        <location evidence="1 7">Cell membrane</location>
        <topology evidence="1 7">Multi-pass membrane protein</topology>
    </subcellularLocation>
</comment>
<protein>
    <submittedName>
        <fullName evidence="9">ABC transporter, permease protein</fullName>
    </submittedName>
</protein>
<dbReference type="EMBL" id="CP002608">
    <property type="protein sequence ID" value="AEB41802.1"/>
    <property type="molecule type" value="Genomic_DNA"/>
</dbReference>
<comment type="similarity">
    <text evidence="7">Belongs to the binding-protein-dependent transport system permease family.</text>
</comment>
<dbReference type="PANTHER" id="PTHR30450:SF1">
    <property type="entry name" value="D-METHIONINE TRANSPORT SYSTEM PERMEASE PROTEIN METI-RELATED"/>
    <property type="match status" value="1"/>
</dbReference>
<dbReference type="AlphaFoldDB" id="A0AA34WIC1"/>
<keyword evidence="2 7" id="KW-0813">Transport</keyword>
<evidence type="ECO:0000259" key="8">
    <source>
        <dbReference type="PROSITE" id="PS50928"/>
    </source>
</evidence>
<feature type="transmembrane region" description="Helical" evidence="7">
    <location>
        <begin position="153"/>
        <end position="176"/>
    </location>
</feature>
<dbReference type="SUPFAM" id="SSF161098">
    <property type="entry name" value="MetI-like"/>
    <property type="match status" value="1"/>
</dbReference>
<dbReference type="PROSITE" id="PS51257">
    <property type="entry name" value="PROKAR_LIPOPROTEIN"/>
    <property type="match status" value="1"/>
</dbReference>
<evidence type="ECO:0000256" key="1">
    <source>
        <dbReference type="ARBA" id="ARBA00004651"/>
    </source>
</evidence>
<dbReference type="KEGG" id="cpm:G5S_0859"/>
<proteinExistence type="inferred from homology"/>
<dbReference type="GO" id="GO:0005886">
    <property type="term" value="C:plasma membrane"/>
    <property type="evidence" value="ECO:0007669"/>
    <property type="project" value="UniProtKB-SubCell"/>
</dbReference>
<evidence type="ECO:0000256" key="6">
    <source>
        <dbReference type="ARBA" id="ARBA00023136"/>
    </source>
</evidence>
<dbReference type="PROSITE" id="PS50928">
    <property type="entry name" value="ABC_TM1"/>
    <property type="match status" value="1"/>
</dbReference>
<dbReference type="RefSeq" id="WP_013712880.1">
    <property type="nucleotide sequence ID" value="NC_015408.1"/>
</dbReference>
<evidence type="ECO:0000256" key="3">
    <source>
        <dbReference type="ARBA" id="ARBA00022475"/>
    </source>
</evidence>
<keyword evidence="10" id="KW-1185">Reference proteome</keyword>
<keyword evidence="4 7" id="KW-0812">Transmembrane</keyword>
<keyword evidence="5 7" id="KW-1133">Transmembrane helix</keyword>
<keyword evidence="3" id="KW-1003">Cell membrane</keyword>
<feature type="transmembrane region" description="Helical" evidence="7">
    <location>
        <begin position="53"/>
        <end position="76"/>
    </location>
</feature>
<sequence>MQGDLVRLLFVETGKTLYMVGVAFVLACVLGGGLGVTLFYFSPGSLSPRQGVYTVISMLLSFLTAIPFAILIVLLFPLTRLLVGTSLGATASIVPLTVGTIPFVASLISESLQCAGRAYLEPAIALGIPRRKIIQDILFPEKYPQMIFSLKNVIVHLIACSTLAGFVGGGGLGQILLQYGYYRFDWKITIAVLVITLFFIECIRIFGDILGRNILKRRGLL</sequence>
<accession>A0AA34WIC1</accession>
<feature type="transmembrane region" description="Helical" evidence="7">
    <location>
        <begin position="82"/>
        <end position="108"/>
    </location>
</feature>
<feature type="transmembrane region" description="Helical" evidence="7">
    <location>
        <begin position="17"/>
        <end position="41"/>
    </location>
</feature>
<organism evidence="9 10">
    <name type="scientific">Chlamydia pecorum (strain ATCC VR-628 / DSM 29919 / E58)</name>
    <name type="common">Chlamydophila pecorum</name>
    <dbReference type="NCBI Taxonomy" id="331635"/>
    <lineage>
        <taxon>Bacteria</taxon>
        <taxon>Pseudomonadati</taxon>
        <taxon>Chlamydiota</taxon>
        <taxon>Chlamydiia</taxon>
        <taxon>Chlamydiales</taxon>
        <taxon>Chlamydiaceae</taxon>
        <taxon>Chlamydia/Chlamydophila group</taxon>
        <taxon>Chlamydia</taxon>
    </lineage>
</organism>
<keyword evidence="6 7" id="KW-0472">Membrane</keyword>
<evidence type="ECO:0000256" key="4">
    <source>
        <dbReference type="ARBA" id="ARBA00022692"/>
    </source>
</evidence>
<evidence type="ECO:0000256" key="5">
    <source>
        <dbReference type="ARBA" id="ARBA00022989"/>
    </source>
</evidence>
<reference evidence="9 10" key="1">
    <citation type="journal article" date="2011" name="J. Bacteriol.">
        <title>Genome sequence of the obligate intracellular animal pathogen Chlamydia pecorum E58.</title>
        <authorList>
            <person name="Mojica S."/>
            <person name="Huot Creasy H."/>
            <person name="Daugherty S."/>
            <person name="Read T.D."/>
            <person name="Kim T."/>
            <person name="Kaltenboeck B."/>
            <person name="Bavoil P."/>
            <person name="Myers G.S."/>
        </authorList>
    </citation>
    <scope>NUCLEOTIDE SEQUENCE [LARGE SCALE GENOMIC DNA]</scope>
    <source>
        <strain evidence="9 10">E58</strain>
    </source>
</reference>
<dbReference type="Pfam" id="PF00528">
    <property type="entry name" value="BPD_transp_1"/>
    <property type="match status" value="1"/>
</dbReference>
<evidence type="ECO:0000256" key="2">
    <source>
        <dbReference type="ARBA" id="ARBA00022448"/>
    </source>
</evidence>
<dbReference type="InterPro" id="IPR000515">
    <property type="entry name" value="MetI-like"/>
</dbReference>
<evidence type="ECO:0000313" key="9">
    <source>
        <dbReference type="EMBL" id="AEB41802.1"/>
    </source>
</evidence>
<dbReference type="InterPro" id="IPR035906">
    <property type="entry name" value="MetI-like_sf"/>
</dbReference>
<feature type="transmembrane region" description="Helical" evidence="7">
    <location>
        <begin position="188"/>
        <end position="207"/>
    </location>
</feature>
<gene>
    <name evidence="9" type="ordered locus">G5S_0859</name>
</gene>
<dbReference type="CDD" id="cd06261">
    <property type="entry name" value="TM_PBP2"/>
    <property type="match status" value="1"/>
</dbReference>
<feature type="domain" description="ABC transmembrane type-1" evidence="8">
    <location>
        <begin position="13"/>
        <end position="207"/>
    </location>
</feature>